<feature type="binding site" evidence="3">
    <location>
        <position position="197"/>
    </location>
    <ligand>
        <name>a divalent metal cation</name>
        <dbReference type="ChEBI" id="CHEBI:60240"/>
    </ligand>
</feature>
<dbReference type="InterPro" id="IPR005511">
    <property type="entry name" value="SMP-30"/>
</dbReference>
<keyword evidence="3" id="KW-0479">Metal-binding</keyword>
<sequence length="283" mass="29970">MWADKLSQQRYAQGESPRWDARTKRLLWVDLATGTLHTAQLDAGALTDQASYQVGAQIGCAAPVTSEDGWVVATGQNFTRLHPNGTTNQIALIAPTSATAPYLNDGTCDPSGRFWAGTQCVPRRDDGALYSLETNGTIFKRLSGVTVSNGISFTADGRTMFYIDTLPHHAIERFTVAPDGALSNRSLVTDVSGGNPDGMTIDDDSCLWVAVWDAAEVRRYSPHGELLTTIKVPARRPTAVALAGTTLIITTASVGITDPDDLGGHLFAATAPVAGPAASTWGP</sequence>
<comment type="similarity">
    <text evidence="1">Belongs to the SMP-30/CGR1 family.</text>
</comment>
<dbReference type="AlphaFoldDB" id="A0A917BGJ6"/>
<dbReference type="InterPro" id="IPR011042">
    <property type="entry name" value="6-blade_b-propeller_TolB-like"/>
</dbReference>
<dbReference type="Gene3D" id="2.120.10.30">
    <property type="entry name" value="TolB, C-terminal domain"/>
    <property type="match status" value="1"/>
</dbReference>
<dbReference type="PANTHER" id="PTHR10907:SF47">
    <property type="entry name" value="REGUCALCIN"/>
    <property type="match status" value="1"/>
</dbReference>
<dbReference type="InterPro" id="IPR013658">
    <property type="entry name" value="SGL"/>
</dbReference>
<dbReference type="GO" id="GO:0005509">
    <property type="term" value="F:calcium ion binding"/>
    <property type="evidence" value="ECO:0007669"/>
    <property type="project" value="TreeGrafter"/>
</dbReference>
<evidence type="ECO:0000259" key="4">
    <source>
        <dbReference type="Pfam" id="PF08450"/>
    </source>
</evidence>
<feature type="binding site" evidence="3">
    <location>
        <position position="149"/>
    </location>
    <ligand>
        <name>a divalent metal cation</name>
        <dbReference type="ChEBI" id="CHEBI:60240"/>
    </ligand>
</feature>
<dbReference type="PANTHER" id="PTHR10907">
    <property type="entry name" value="REGUCALCIN"/>
    <property type="match status" value="1"/>
</dbReference>
<keyword evidence="3" id="KW-0862">Zinc</keyword>
<dbReference type="SUPFAM" id="SSF63829">
    <property type="entry name" value="Calcium-dependent phosphotriesterase"/>
    <property type="match status" value="1"/>
</dbReference>
<name>A0A917BGJ6_9MICO</name>
<dbReference type="GO" id="GO:0019853">
    <property type="term" value="P:L-ascorbic acid biosynthetic process"/>
    <property type="evidence" value="ECO:0007669"/>
    <property type="project" value="TreeGrafter"/>
</dbReference>
<dbReference type="EMBL" id="BMGP01000011">
    <property type="protein sequence ID" value="GGF41924.1"/>
    <property type="molecule type" value="Genomic_DNA"/>
</dbReference>
<proteinExistence type="inferred from homology"/>
<dbReference type="Proteomes" id="UP000598775">
    <property type="component" value="Unassembled WGS sequence"/>
</dbReference>
<gene>
    <name evidence="5" type="ORF">GCM10011399_38220</name>
</gene>
<keyword evidence="6" id="KW-1185">Reference proteome</keyword>
<evidence type="ECO:0000256" key="2">
    <source>
        <dbReference type="PIRSR" id="PIRSR605511-1"/>
    </source>
</evidence>
<evidence type="ECO:0000256" key="3">
    <source>
        <dbReference type="PIRSR" id="PIRSR605511-2"/>
    </source>
</evidence>
<comment type="caution">
    <text evidence="5">The sequence shown here is derived from an EMBL/GenBank/DDBJ whole genome shotgun (WGS) entry which is preliminary data.</text>
</comment>
<evidence type="ECO:0000313" key="5">
    <source>
        <dbReference type="EMBL" id="GGF41924.1"/>
    </source>
</evidence>
<dbReference type="PRINTS" id="PR01790">
    <property type="entry name" value="SMP30FAMILY"/>
</dbReference>
<comment type="cofactor">
    <cofactor evidence="3">
        <name>Zn(2+)</name>
        <dbReference type="ChEBI" id="CHEBI:29105"/>
    </cofactor>
    <text evidence="3">Binds 1 divalent metal cation per subunit.</text>
</comment>
<feature type="binding site" evidence="3">
    <location>
        <position position="104"/>
    </location>
    <ligand>
        <name>substrate</name>
    </ligand>
</feature>
<dbReference type="Pfam" id="PF08450">
    <property type="entry name" value="SGL"/>
    <property type="match status" value="1"/>
</dbReference>
<dbReference type="RefSeq" id="WP_188681352.1">
    <property type="nucleotide sequence ID" value="NZ_BMGP01000011.1"/>
</dbReference>
<evidence type="ECO:0000256" key="1">
    <source>
        <dbReference type="ARBA" id="ARBA00008853"/>
    </source>
</evidence>
<evidence type="ECO:0000313" key="6">
    <source>
        <dbReference type="Proteomes" id="UP000598775"/>
    </source>
</evidence>
<feature type="active site" description="Proton donor/acceptor" evidence="2">
    <location>
        <position position="197"/>
    </location>
</feature>
<feature type="domain" description="SMP-30/Gluconolactonase/LRE-like region" evidence="4">
    <location>
        <begin position="14"/>
        <end position="252"/>
    </location>
</feature>
<protein>
    <submittedName>
        <fullName evidence="5">Calcium-binding protein</fullName>
    </submittedName>
</protein>
<reference evidence="5 6" key="1">
    <citation type="journal article" date="2014" name="Int. J. Syst. Evol. Microbiol.">
        <title>Complete genome sequence of Corynebacterium casei LMG S-19264T (=DSM 44701T), isolated from a smear-ripened cheese.</title>
        <authorList>
            <consortium name="US DOE Joint Genome Institute (JGI-PGF)"/>
            <person name="Walter F."/>
            <person name="Albersmeier A."/>
            <person name="Kalinowski J."/>
            <person name="Ruckert C."/>
        </authorList>
    </citation>
    <scope>NUCLEOTIDE SEQUENCE [LARGE SCALE GENOMIC DNA]</scope>
    <source>
        <strain evidence="5 6">CGMCC 1.12976</strain>
    </source>
</reference>
<accession>A0A917BGJ6</accession>
<feature type="binding site" evidence="3">
    <location>
        <position position="15"/>
    </location>
    <ligand>
        <name>a divalent metal cation</name>
        <dbReference type="ChEBI" id="CHEBI:60240"/>
    </ligand>
</feature>
<organism evidence="5 6">
    <name type="scientific">Subtercola lobariae</name>
    <dbReference type="NCBI Taxonomy" id="1588641"/>
    <lineage>
        <taxon>Bacteria</taxon>
        <taxon>Bacillati</taxon>
        <taxon>Actinomycetota</taxon>
        <taxon>Actinomycetes</taxon>
        <taxon>Micrococcales</taxon>
        <taxon>Microbacteriaceae</taxon>
        <taxon>Subtercola</taxon>
    </lineage>
</organism>
<dbReference type="GO" id="GO:0004341">
    <property type="term" value="F:gluconolactonase activity"/>
    <property type="evidence" value="ECO:0007669"/>
    <property type="project" value="TreeGrafter"/>
</dbReference>